<dbReference type="GO" id="GO:0006826">
    <property type="term" value="P:iron ion transport"/>
    <property type="evidence" value="ECO:0007669"/>
    <property type="project" value="UniProtKB-KW"/>
</dbReference>
<dbReference type="InterPro" id="IPR000531">
    <property type="entry name" value="Beta-barrel_TonB"/>
</dbReference>
<dbReference type="EMBL" id="NWBU01000010">
    <property type="protein sequence ID" value="PTQ09994.1"/>
    <property type="molecule type" value="Genomic_DNA"/>
</dbReference>
<feature type="domain" description="TonB-dependent receptor plug" evidence="15">
    <location>
        <begin position="64"/>
        <end position="173"/>
    </location>
</feature>
<evidence type="ECO:0000256" key="4">
    <source>
        <dbReference type="ARBA" id="ARBA00022496"/>
    </source>
</evidence>
<dbReference type="CDD" id="cd01347">
    <property type="entry name" value="ligand_gated_channel"/>
    <property type="match status" value="1"/>
</dbReference>
<keyword evidence="16" id="KW-0675">Receptor</keyword>
<evidence type="ECO:0000259" key="15">
    <source>
        <dbReference type="Pfam" id="PF07715"/>
    </source>
</evidence>
<comment type="similarity">
    <text evidence="11 12">Belongs to the TonB-dependent receptor family.</text>
</comment>
<dbReference type="GO" id="GO:0009279">
    <property type="term" value="C:cell outer membrane"/>
    <property type="evidence" value="ECO:0007669"/>
    <property type="project" value="UniProtKB-SubCell"/>
</dbReference>
<evidence type="ECO:0000256" key="10">
    <source>
        <dbReference type="ARBA" id="ARBA00023237"/>
    </source>
</evidence>
<evidence type="ECO:0000256" key="7">
    <source>
        <dbReference type="ARBA" id="ARBA00023065"/>
    </source>
</evidence>
<feature type="signal peptide" evidence="13">
    <location>
        <begin position="1"/>
        <end position="27"/>
    </location>
</feature>
<reference evidence="16 17" key="1">
    <citation type="submission" date="2017-09" db="EMBL/GenBank/DDBJ databases">
        <title>Sphingomonas panjinensis sp.nov., isolated from oil-contaminated soil.</title>
        <authorList>
            <person name="Wang L."/>
            <person name="Chen L."/>
        </authorList>
    </citation>
    <scope>NUCLEOTIDE SEQUENCE [LARGE SCALE GENOMIC DNA]</scope>
    <source>
        <strain evidence="16 17">FW-11</strain>
    </source>
</reference>
<dbReference type="RefSeq" id="WP_107968345.1">
    <property type="nucleotide sequence ID" value="NZ_NWBU01000010.1"/>
</dbReference>
<evidence type="ECO:0000256" key="13">
    <source>
        <dbReference type="SAM" id="SignalP"/>
    </source>
</evidence>
<keyword evidence="17" id="KW-1185">Reference proteome</keyword>
<evidence type="ECO:0000256" key="12">
    <source>
        <dbReference type="RuleBase" id="RU003357"/>
    </source>
</evidence>
<feature type="chain" id="PRO_5015517859" evidence="13">
    <location>
        <begin position="28"/>
        <end position="748"/>
    </location>
</feature>
<dbReference type="InterPro" id="IPR036942">
    <property type="entry name" value="Beta-barrel_TonB_sf"/>
</dbReference>
<keyword evidence="2 11" id="KW-0813">Transport</keyword>
<dbReference type="Proteomes" id="UP000244162">
    <property type="component" value="Unassembled WGS sequence"/>
</dbReference>
<keyword evidence="3 11" id="KW-1134">Transmembrane beta strand</keyword>
<evidence type="ECO:0000256" key="3">
    <source>
        <dbReference type="ARBA" id="ARBA00022452"/>
    </source>
</evidence>
<dbReference type="AlphaFoldDB" id="A0A2T5FW37"/>
<evidence type="ECO:0000256" key="1">
    <source>
        <dbReference type="ARBA" id="ARBA00004571"/>
    </source>
</evidence>
<dbReference type="Gene3D" id="2.40.170.20">
    <property type="entry name" value="TonB-dependent receptor, beta-barrel domain"/>
    <property type="match status" value="1"/>
</dbReference>
<evidence type="ECO:0000256" key="2">
    <source>
        <dbReference type="ARBA" id="ARBA00022448"/>
    </source>
</evidence>
<protein>
    <submittedName>
        <fullName evidence="16">TonB-dependent receptor</fullName>
    </submittedName>
</protein>
<dbReference type="Pfam" id="PF07715">
    <property type="entry name" value="Plug"/>
    <property type="match status" value="1"/>
</dbReference>
<keyword evidence="13" id="KW-0732">Signal</keyword>
<organism evidence="16 17">
    <name type="scientific">Sphingomonas oleivorans</name>
    <dbReference type="NCBI Taxonomy" id="1735121"/>
    <lineage>
        <taxon>Bacteria</taxon>
        <taxon>Pseudomonadati</taxon>
        <taxon>Pseudomonadota</taxon>
        <taxon>Alphaproteobacteria</taxon>
        <taxon>Sphingomonadales</taxon>
        <taxon>Sphingomonadaceae</taxon>
        <taxon>Sphingomonas</taxon>
    </lineage>
</organism>
<dbReference type="SUPFAM" id="SSF56935">
    <property type="entry name" value="Porins"/>
    <property type="match status" value="1"/>
</dbReference>
<evidence type="ECO:0000256" key="5">
    <source>
        <dbReference type="ARBA" id="ARBA00022692"/>
    </source>
</evidence>
<name>A0A2T5FW37_9SPHN</name>
<evidence type="ECO:0000259" key="14">
    <source>
        <dbReference type="Pfam" id="PF00593"/>
    </source>
</evidence>
<evidence type="ECO:0000256" key="8">
    <source>
        <dbReference type="ARBA" id="ARBA00023077"/>
    </source>
</evidence>
<dbReference type="PROSITE" id="PS52016">
    <property type="entry name" value="TONB_DEPENDENT_REC_3"/>
    <property type="match status" value="1"/>
</dbReference>
<keyword evidence="10 11" id="KW-0998">Cell outer membrane</keyword>
<dbReference type="PANTHER" id="PTHR32552:SF81">
    <property type="entry name" value="TONB-DEPENDENT OUTER MEMBRANE RECEPTOR"/>
    <property type="match status" value="1"/>
</dbReference>
<keyword evidence="4" id="KW-0410">Iron transport</keyword>
<sequence length="748" mass="81288">MKHIKSRKLLLAGSALLGLASPAAALAQQAETETAPAPEQATGADAALIGAEIIVTARRREERLQDVPVAISAFSGTALQNQGAIDITSLQQQTPNLTLQIARGSNSTLIAFIRGIGQQDPVWGFEPGVGLYVDDVYVARPQGAVLDIFDIDRVEVLRGPQGTLYGRNTIGGAIKYVTKRLGNDFEAKVRGAYGSYDQRDLIGSVTVPISDILSVGGAVAWYKRDGFGENLTTGAEHYNKDVLAGRLSAELTPSDALFIRIAADKTVDKSNPRHGHRELGNGTALGAPLEDVYDTRAGIGDDNKVVTQGISGTIELEASDALTLKSITAYRKGHTDTVIDFDGLPQPILDIPSFYKDHQFTQEFQALITADRLQGVIGLYYLDNSAEGAFDTVIGNANLTTLTSGQVDTRSYAAFGDISYDLTDHFSVSLGGRYTRDKREGTVFRADYLGLRSPIFGRPTATPFRIRTNYTNDRTDSKFTPRISLRYEPTDDIMAYASYNKGFKSGGFDPRGDAIFTPDTVNGYAPETVDAYEVGLKGAFLDRTFFLNAAGFYSDYKNQQVTTQFVSGTTVVSSVDNAGASRIWGLELEGRAVASPELSVSFAYGYTNAKFREFLTLNPATLRVEDLADSRVFQNTPEHNINVSLNYAKDLGGAGTLALTPSLSYRSDYSLFEVPNRVLDQDGYELVDMSIVWTSDDKRFQIGAHGRNLTDKKYRVGGYNFPGALTGNSIIGFYGPPRTFTVTGEVRF</sequence>
<proteinExistence type="inferred from homology"/>
<dbReference type="InterPro" id="IPR012910">
    <property type="entry name" value="Plug_dom"/>
</dbReference>
<gene>
    <name evidence="16" type="ORF">CLG96_12670</name>
</gene>
<keyword evidence="8 12" id="KW-0798">TonB box</keyword>
<dbReference type="InterPro" id="IPR039426">
    <property type="entry name" value="TonB-dep_rcpt-like"/>
</dbReference>
<evidence type="ECO:0000313" key="17">
    <source>
        <dbReference type="Proteomes" id="UP000244162"/>
    </source>
</evidence>
<accession>A0A2T5FW37</accession>
<evidence type="ECO:0000256" key="9">
    <source>
        <dbReference type="ARBA" id="ARBA00023136"/>
    </source>
</evidence>
<comment type="caution">
    <text evidence="16">The sequence shown here is derived from an EMBL/GenBank/DDBJ whole genome shotgun (WGS) entry which is preliminary data.</text>
</comment>
<evidence type="ECO:0000256" key="6">
    <source>
        <dbReference type="ARBA" id="ARBA00023004"/>
    </source>
</evidence>
<dbReference type="OrthoDB" id="9760333at2"/>
<keyword evidence="7" id="KW-0406">Ion transport</keyword>
<keyword evidence="5 11" id="KW-0812">Transmembrane</keyword>
<keyword evidence="6" id="KW-0408">Iron</keyword>
<dbReference type="PANTHER" id="PTHR32552">
    <property type="entry name" value="FERRICHROME IRON RECEPTOR-RELATED"/>
    <property type="match status" value="1"/>
</dbReference>
<dbReference type="Pfam" id="PF00593">
    <property type="entry name" value="TonB_dep_Rec_b-barrel"/>
    <property type="match status" value="1"/>
</dbReference>
<keyword evidence="9 11" id="KW-0472">Membrane</keyword>
<evidence type="ECO:0000313" key="16">
    <source>
        <dbReference type="EMBL" id="PTQ09994.1"/>
    </source>
</evidence>
<evidence type="ECO:0000256" key="11">
    <source>
        <dbReference type="PROSITE-ProRule" id="PRU01360"/>
    </source>
</evidence>
<comment type="subcellular location">
    <subcellularLocation>
        <location evidence="1 11">Cell outer membrane</location>
        <topology evidence="1 11">Multi-pass membrane protein</topology>
    </subcellularLocation>
</comment>
<feature type="domain" description="TonB-dependent receptor-like beta-barrel" evidence="14">
    <location>
        <begin position="291"/>
        <end position="709"/>
    </location>
</feature>